<dbReference type="VEuPathDB" id="FungiDB:PC9H_011592"/>
<dbReference type="OrthoDB" id="5569250at2759"/>
<gene>
    <name evidence="3" type="ORF">PC9H_011592</name>
</gene>
<proteinExistence type="predicted"/>
<feature type="domain" description="Fungal-type protein kinase" evidence="2">
    <location>
        <begin position="515"/>
        <end position="630"/>
    </location>
</feature>
<sequence>MSRCSSTESLHDYHYDYYNFYHIYPSTESFSSNDSSMSTPSKQGATGVYARNRTNMDAALKADLAGLITKDVELEEFVRHVYGVSKDDIKAIKSKEWKLEGLDTYMKLLGEGAREEKFYAPFKAIMANLFGIFESEKRKIDVHHASLGKTALKSVGNVRKPDQLFFFGSHDDKSPITWSLAKAFVELAVTSSAQRIITSSSSAIATINEEEAVFGLAASAPDLMLPATITTPSGGTKRRSTDPTDRPKPPKIPKISILNKKEPQAAGYALELLASTCRRWATGMVITDTQVALHYYDRVGAIFTKPFKFDEEPWKLALVALAIGGCDLVQAGFEPLVASSLDTALSQPLLSLNNAILRLPKDDSNKDGSDKVIGDKVKGETVIEKVWSHFKITGEPLYVYGGLTGRGSHVLPGDLVEEAPAQDRAEGVASKGKQVAEASEAPEGAMVVKLSWPMEKRPYLEADTIKDLVEKIPWMSRHLPRIHCAISLKGEFMGLPRRLFHDMTIAYGLEQRYFTLLFSDRYKHLWDVKTLIGFQMAYIDIVECHHTVTKYGKVLHRDISENNLLWTNDKRVVGVLNDWDLATPVDAVGNSTNHRTGTGPFMAYDLLGPKPPVHLYRHDLESLFYVLIWAVVHYNIGSDVPYSRVVNPVLKTWTGDYGEARNAKHAFLGDPEPVLLEVQPVFKPLQATWIEPLCDLFQEAQTNRDKHARTRRAREEVIGQDVLTGSQGSATETDLFGMRLWDEDQDDDEGSAPSPTVPQAVAPSPAPRSDDIDFETLGDCLTFEKFMAALGGSRPVGIPKKYRAYAESLLAVPK</sequence>
<evidence type="ECO:0000313" key="3">
    <source>
        <dbReference type="EMBL" id="KAF7421072.1"/>
    </source>
</evidence>
<dbReference type="PANTHER" id="PTHR38248:SF2">
    <property type="entry name" value="FUNK1 11"/>
    <property type="match status" value="1"/>
</dbReference>
<dbReference type="RefSeq" id="XP_036626930.1">
    <property type="nucleotide sequence ID" value="XM_036781075.1"/>
</dbReference>
<dbReference type="Proteomes" id="UP000623687">
    <property type="component" value="Unassembled WGS sequence"/>
</dbReference>
<keyword evidence="4" id="KW-1185">Reference proteome</keyword>
<dbReference type="AlphaFoldDB" id="A0A8H6ZNU9"/>
<dbReference type="Pfam" id="PF17667">
    <property type="entry name" value="Pkinase_fungal"/>
    <property type="match status" value="1"/>
</dbReference>
<dbReference type="InterPro" id="IPR011009">
    <property type="entry name" value="Kinase-like_dom_sf"/>
</dbReference>
<comment type="caution">
    <text evidence="3">The sequence shown here is derived from an EMBL/GenBank/DDBJ whole genome shotgun (WGS) entry which is preliminary data.</text>
</comment>
<dbReference type="SUPFAM" id="SSF56112">
    <property type="entry name" value="Protein kinase-like (PK-like)"/>
    <property type="match status" value="1"/>
</dbReference>
<feature type="compositionally biased region" description="Basic and acidic residues" evidence="1">
    <location>
        <begin position="239"/>
        <end position="248"/>
    </location>
</feature>
<feature type="region of interest" description="Disordered" evidence="1">
    <location>
        <begin position="743"/>
        <end position="773"/>
    </location>
</feature>
<dbReference type="PANTHER" id="PTHR38248">
    <property type="entry name" value="FUNK1 6"/>
    <property type="match status" value="1"/>
</dbReference>
<dbReference type="EMBL" id="JACETU010000009">
    <property type="protein sequence ID" value="KAF7421072.1"/>
    <property type="molecule type" value="Genomic_DNA"/>
</dbReference>
<evidence type="ECO:0000256" key="1">
    <source>
        <dbReference type="SAM" id="MobiDB-lite"/>
    </source>
</evidence>
<protein>
    <recommendedName>
        <fullName evidence="2">Fungal-type protein kinase domain-containing protein</fullName>
    </recommendedName>
</protein>
<dbReference type="GeneID" id="59381410"/>
<evidence type="ECO:0000313" key="4">
    <source>
        <dbReference type="Proteomes" id="UP000623687"/>
    </source>
</evidence>
<dbReference type="InterPro" id="IPR040976">
    <property type="entry name" value="Pkinase_fungal"/>
</dbReference>
<dbReference type="Gene3D" id="1.10.510.10">
    <property type="entry name" value="Transferase(Phosphotransferase) domain 1"/>
    <property type="match status" value="1"/>
</dbReference>
<accession>A0A8H6ZNU9</accession>
<feature type="region of interest" description="Disordered" evidence="1">
    <location>
        <begin position="228"/>
        <end position="252"/>
    </location>
</feature>
<organism evidence="3 4">
    <name type="scientific">Pleurotus ostreatus</name>
    <name type="common">Oyster mushroom</name>
    <name type="synonym">White-rot fungus</name>
    <dbReference type="NCBI Taxonomy" id="5322"/>
    <lineage>
        <taxon>Eukaryota</taxon>
        <taxon>Fungi</taxon>
        <taxon>Dikarya</taxon>
        <taxon>Basidiomycota</taxon>
        <taxon>Agaricomycotina</taxon>
        <taxon>Agaricomycetes</taxon>
        <taxon>Agaricomycetidae</taxon>
        <taxon>Agaricales</taxon>
        <taxon>Pleurotineae</taxon>
        <taxon>Pleurotaceae</taxon>
        <taxon>Pleurotus</taxon>
    </lineage>
</organism>
<name>A0A8H6ZNU9_PLEOS</name>
<reference evidence="3" key="1">
    <citation type="submission" date="2019-07" db="EMBL/GenBank/DDBJ databases">
        <authorList>
            <person name="Palmer J.M."/>
        </authorList>
    </citation>
    <scope>NUCLEOTIDE SEQUENCE</scope>
    <source>
        <strain evidence="3">PC9</strain>
    </source>
</reference>
<evidence type="ECO:0000259" key="2">
    <source>
        <dbReference type="Pfam" id="PF17667"/>
    </source>
</evidence>